<dbReference type="PANTHER" id="PTHR12111:SF1">
    <property type="entry name" value="SPLICING FACTOR YJU2"/>
    <property type="match status" value="1"/>
</dbReference>
<reference evidence="11" key="1">
    <citation type="submission" date="2022-12" db="EMBL/GenBank/DDBJ databases">
        <authorList>
            <person name="Petersen C."/>
        </authorList>
    </citation>
    <scope>NUCLEOTIDE SEQUENCE</scope>
    <source>
        <strain evidence="11">IBT 35675</strain>
    </source>
</reference>
<dbReference type="Pfam" id="PF04502">
    <property type="entry name" value="Saf4_Yju2"/>
    <property type="match status" value="1"/>
</dbReference>
<keyword evidence="2" id="KW-0507">mRNA processing</keyword>
<comment type="subunit">
    <text evidence="8">Component of the spliceosome. Present in the activated B complex, the catalytically activated B* complex which catalyzes the branching, the catalytic step 1 C complex catalyzing the exon ligation, and the postcatalytic P complex containing the ligated exons (mRNA) and the excised lariat intron.</text>
</comment>
<dbReference type="PANTHER" id="PTHR12111">
    <property type="entry name" value="SPLICING FACTOR YJU2"/>
    <property type="match status" value="1"/>
</dbReference>
<dbReference type="AlphaFoldDB" id="A0A9W9RPR0"/>
<feature type="region of interest" description="Disordered" evidence="10">
    <location>
        <begin position="357"/>
        <end position="391"/>
    </location>
</feature>
<protein>
    <recommendedName>
        <fullName evidence="8">Splicing factor YJU2</fullName>
    </recommendedName>
</protein>
<evidence type="ECO:0000256" key="8">
    <source>
        <dbReference type="HAMAP-Rule" id="MF_03226"/>
    </source>
</evidence>
<gene>
    <name evidence="11" type="ORF">N7541_003623</name>
</gene>
<comment type="similarity">
    <text evidence="8">Belongs to the CWC16 family. YJU2 subfamily.</text>
</comment>
<dbReference type="InterPro" id="IPR007590">
    <property type="entry name" value="Saf4/Yju2"/>
</dbReference>
<feature type="coiled-coil region" evidence="9">
    <location>
        <begin position="196"/>
        <end position="250"/>
    </location>
</feature>
<feature type="binding site" evidence="8">
    <location>
        <position position="105"/>
    </location>
    <ligand>
        <name>Zn(2+)</name>
        <dbReference type="ChEBI" id="CHEBI:29105"/>
    </ligand>
</feature>
<keyword evidence="3 8" id="KW-0479">Metal-binding</keyword>
<evidence type="ECO:0000313" key="11">
    <source>
        <dbReference type="EMBL" id="KAJ5362779.1"/>
    </source>
</evidence>
<evidence type="ECO:0000256" key="1">
    <source>
        <dbReference type="ARBA" id="ARBA00004123"/>
    </source>
</evidence>
<feature type="binding site" evidence="8">
    <location>
        <position position="141"/>
    </location>
    <ligand>
        <name>Zn(2+)</name>
        <dbReference type="ChEBI" id="CHEBI:29105"/>
    </ligand>
</feature>
<comment type="function">
    <text evidence="8">Part of the spliceosome which catalyzes two sequential transesterification reactions, first the excision of the non-coding intron from pre-mRNA and then the ligation of the coding exons to form the mature mRNA. Plays a role in stabilizing the structure of the spliceosome catalytic core and docking of the branch helix into the active site, producing 5'-exon and lariat intron-3'-intermediates.</text>
</comment>
<dbReference type="GO" id="GO:0046872">
    <property type="term" value="F:metal ion binding"/>
    <property type="evidence" value="ECO:0007669"/>
    <property type="project" value="UniProtKB-KW"/>
</dbReference>
<dbReference type="Proteomes" id="UP001148299">
    <property type="component" value="Unassembled WGS sequence"/>
</dbReference>
<dbReference type="HAMAP" id="MF_03226">
    <property type="entry name" value="YJU2"/>
    <property type="match status" value="1"/>
</dbReference>
<evidence type="ECO:0000256" key="9">
    <source>
        <dbReference type="SAM" id="Coils"/>
    </source>
</evidence>
<keyword evidence="9" id="KW-0175">Coiled coil</keyword>
<keyword evidence="7 8" id="KW-0539">Nucleus</keyword>
<sequence>MATDSRDSISISHRSSRPGENGPSSRLQGRVSADIANFFLFLSLFPSTSFAPTNLRWLNERFFRSTTPPDFDPSKVVKGGGSKIKNDKLPTVRLMAPFTMQCLQCAEFIPKGLKFNARKEKLEETYFGVAMVRLYIKCSGCKHEITFRTDPKSNDYKTERGAKRITDGWRDTNDPRFKDETEQETLDRLEAEAGEDHVQEDKMAELEDKMQDSKREMQVADALDEIRSRNARIERNEAAEKKIVAQKEEERPFIELKNGLGKYYFNSKEEMERTLAEDKLTAWRAFHDEKGNRIKRDHDGKIIKRWTPEEEAQGLHLLPSKSEQKAKPVPGLEDEIIDDNYVPDTRTDDQILADIMGQASDSEDSTAQRMRAMRKKVAAKKSGQAAKRQKR</sequence>
<feature type="binding site" evidence="8">
    <location>
        <position position="102"/>
    </location>
    <ligand>
        <name>Zn(2+)</name>
        <dbReference type="ChEBI" id="CHEBI:29105"/>
    </ligand>
</feature>
<keyword evidence="5 8" id="KW-0862">Zinc</keyword>
<comment type="caution">
    <text evidence="11">The sequence shown here is derived from an EMBL/GenBank/DDBJ whole genome shotgun (WGS) entry which is preliminary data.</text>
</comment>
<evidence type="ECO:0000313" key="12">
    <source>
        <dbReference type="Proteomes" id="UP001148299"/>
    </source>
</evidence>
<feature type="binding site" evidence="8">
    <location>
        <position position="138"/>
    </location>
    <ligand>
        <name>Zn(2+)</name>
        <dbReference type="ChEBI" id="CHEBI:29105"/>
    </ligand>
</feature>
<evidence type="ECO:0000256" key="5">
    <source>
        <dbReference type="ARBA" id="ARBA00022833"/>
    </source>
</evidence>
<keyword evidence="12" id="KW-1185">Reference proteome</keyword>
<keyword evidence="4 8" id="KW-0747">Spliceosome</keyword>
<dbReference type="GO" id="GO:0071006">
    <property type="term" value="C:U2-type catalytic step 1 spliceosome"/>
    <property type="evidence" value="ECO:0007669"/>
    <property type="project" value="UniProtKB-UniRule"/>
</dbReference>
<feature type="region of interest" description="Disordered" evidence="10">
    <location>
        <begin position="1"/>
        <end position="27"/>
    </location>
</feature>
<dbReference type="InterPro" id="IPR043701">
    <property type="entry name" value="Yju2"/>
</dbReference>
<evidence type="ECO:0000256" key="4">
    <source>
        <dbReference type="ARBA" id="ARBA00022728"/>
    </source>
</evidence>
<keyword evidence="6" id="KW-0508">mRNA splicing</keyword>
<evidence type="ECO:0000256" key="6">
    <source>
        <dbReference type="ARBA" id="ARBA00023187"/>
    </source>
</evidence>
<name>A0A9W9RPR0_PENBR</name>
<proteinExistence type="inferred from homology"/>
<feature type="region of interest" description="Disordered" evidence="10">
    <location>
        <begin position="313"/>
        <end position="333"/>
    </location>
</feature>
<dbReference type="EMBL" id="JAPZBR010000002">
    <property type="protein sequence ID" value="KAJ5362779.1"/>
    <property type="molecule type" value="Genomic_DNA"/>
</dbReference>
<reference evidence="11" key="2">
    <citation type="journal article" date="2023" name="IMA Fungus">
        <title>Comparative genomic study of the Penicillium genus elucidates a diverse pangenome and 15 lateral gene transfer events.</title>
        <authorList>
            <person name="Petersen C."/>
            <person name="Sorensen T."/>
            <person name="Nielsen M.R."/>
            <person name="Sondergaard T.E."/>
            <person name="Sorensen J.L."/>
            <person name="Fitzpatrick D.A."/>
            <person name="Frisvad J.C."/>
            <person name="Nielsen K.L."/>
        </authorList>
    </citation>
    <scope>NUCLEOTIDE SEQUENCE</scope>
    <source>
        <strain evidence="11">IBT 35675</strain>
    </source>
</reference>
<dbReference type="GO" id="GO:0000349">
    <property type="term" value="P:generation of catalytic spliceosome for first transesterification step"/>
    <property type="evidence" value="ECO:0007669"/>
    <property type="project" value="UniProtKB-UniRule"/>
</dbReference>
<comment type="subcellular location">
    <subcellularLocation>
        <location evidence="1 8">Nucleus</location>
    </subcellularLocation>
</comment>
<evidence type="ECO:0000256" key="7">
    <source>
        <dbReference type="ARBA" id="ARBA00023242"/>
    </source>
</evidence>
<organism evidence="11 12">
    <name type="scientific">Penicillium brevicompactum</name>
    <dbReference type="NCBI Taxonomy" id="5074"/>
    <lineage>
        <taxon>Eukaryota</taxon>
        <taxon>Fungi</taxon>
        <taxon>Dikarya</taxon>
        <taxon>Ascomycota</taxon>
        <taxon>Pezizomycotina</taxon>
        <taxon>Eurotiomycetes</taxon>
        <taxon>Eurotiomycetidae</taxon>
        <taxon>Eurotiales</taxon>
        <taxon>Aspergillaceae</taxon>
        <taxon>Penicillium</taxon>
    </lineage>
</organism>
<evidence type="ECO:0000256" key="3">
    <source>
        <dbReference type="ARBA" id="ARBA00022723"/>
    </source>
</evidence>
<accession>A0A9W9RPR0</accession>
<evidence type="ECO:0000256" key="10">
    <source>
        <dbReference type="SAM" id="MobiDB-lite"/>
    </source>
</evidence>
<evidence type="ECO:0000256" key="2">
    <source>
        <dbReference type="ARBA" id="ARBA00022664"/>
    </source>
</evidence>